<keyword evidence="2" id="KW-1133">Transmembrane helix</keyword>
<dbReference type="AlphaFoldDB" id="A0AAV9FDG5"/>
<accession>A0AAV9FDG5</accession>
<organism evidence="3 4">
    <name type="scientific">Acorus calamus</name>
    <name type="common">Sweet flag</name>
    <dbReference type="NCBI Taxonomy" id="4465"/>
    <lineage>
        <taxon>Eukaryota</taxon>
        <taxon>Viridiplantae</taxon>
        <taxon>Streptophyta</taxon>
        <taxon>Embryophyta</taxon>
        <taxon>Tracheophyta</taxon>
        <taxon>Spermatophyta</taxon>
        <taxon>Magnoliopsida</taxon>
        <taxon>Liliopsida</taxon>
        <taxon>Acoraceae</taxon>
        <taxon>Acorus</taxon>
    </lineage>
</organism>
<evidence type="ECO:0000256" key="1">
    <source>
        <dbReference type="SAM" id="MobiDB-lite"/>
    </source>
</evidence>
<keyword evidence="2" id="KW-0812">Transmembrane</keyword>
<gene>
    <name evidence="3" type="ORF">QJS10_CPA02g00240</name>
</gene>
<evidence type="ECO:0000313" key="4">
    <source>
        <dbReference type="Proteomes" id="UP001180020"/>
    </source>
</evidence>
<evidence type="ECO:0000313" key="3">
    <source>
        <dbReference type="EMBL" id="KAK1323742.1"/>
    </source>
</evidence>
<feature type="compositionally biased region" description="Basic residues" evidence="1">
    <location>
        <begin position="191"/>
        <end position="200"/>
    </location>
</feature>
<feature type="region of interest" description="Disordered" evidence="1">
    <location>
        <begin position="35"/>
        <end position="60"/>
    </location>
</feature>
<name>A0AAV9FDG5_ACOCL</name>
<dbReference type="EMBL" id="JAUJYO010000002">
    <property type="protein sequence ID" value="KAK1323742.1"/>
    <property type="molecule type" value="Genomic_DNA"/>
</dbReference>
<protein>
    <submittedName>
        <fullName evidence="3">Uncharacterized protein</fullName>
    </submittedName>
</protein>
<comment type="caution">
    <text evidence="3">The sequence shown here is derived from an EMBL/GenBank/DDBJ whole genome shotgun (WGS) entry which is preliminary data.</text>
</comment>
<feature type="transmembrane region" description="Helical" evidence="2">
    <location>
        <begin position="6"/>
        <end position="27"/>
    </location>
</feature>
<feature type="region of interest" description="Disordered" evidence="1">
    <location>
        <begin position="174"/>
        <end position="210"/>
    </location>
</feature>
<keyword evidence="2" id="KW-0472">Membrane</keyword>
<keyword evidence="4" id="KW-1185">Reference proteome</keyword>
<sequence>MAATLLIGLSFLVVLSLVLLLLIDLFFSLYHNRRRPPTDDTASPTGADEEDPNPQPNQKPLHFARAHGVLRDPPKHLLLSAIDEEEAEQRRGRKPNLHFISLVSPPADEHYVYVSNPIYDGETPFETPETSPSRVVVEVESPPLTTMKKLPPVEAAVGSCSGSVEGTTTSVAATSGSVTGANRGLPDLKAKGSKKSKQRAASKGNHASEALEQLTRQTREAIRELKEPTATMDAQGDDMDPERMVEDFVNLLYPIISPLFGRICSCILGIGTKIG</sequence>
<reference evidence="3" key="1">
    <citation type="journal article" date="2023" name="Nat. Commun.">
        <title>Diploid and tetraploid genomes of Acorus and the evolution of monocots.</title>
        <authorList>
            <person name="Ma L."/>
            <person name="Liu K.W."/>
            <person name="Li Z."/>
            <person name="Hsiao Y.Y."/>
            <person name="Qi Y."/>
            <person name="Fu T."/>
            <person name="Tang G.D."/>
            <person name="Zhang D."/>
            <person name="Sun W.H."/>
            <person name="Liu D.K."/>
            <person name="Li Y."/>
            <person name="Chen G.Z."/>
            <person name="Liu X.D."/>
            <person name="Liao X.Y."/>
            <person name="Jiang Y.T."/>
            <person name="Yu X."/>
            <person name="Hao Y."/>
            <person name="Huang J."/>
            <person name="Zhao X.W."/>
            <person name="Ke S."/>
            <person name="Chen Y.Y."/>
            <person name="Wu W.L."/>
            <person name="Hsu J.L."/>
            <person name="Lin Y.F."/>
            <person name="Huang M.D."/>
            <person name="Li C.Y."/>
            <person name="Huang L."/>
            <person name="Wang Z.W."/>
            <person name="Zhao X."/>
            <person name="Zhong W.Y."/>
            <person name="Peng D.H."/>
            <person name="Ahmad S."/>
            <person name="Lan S."/>
            <person name="Zhang J.S."/>
            <person name="Tsai W.C."/>
            <person name="Van de Peer Y."/>
            <person name="Liu Z.J."/>
        </authorList>
    </citation>
    <scope>NUCLEOTIDE SEQUENCE</scope>
    <source>
        <strain evidence="3">CP</strain>
    </source>
</reference>
<evidence type="ECO:0000256" key="2">
    <source>
        <dbReference type="SAM" id="Phobius"/>
    </source>
</evidence>
<proteinExistence type="predicted"/>
<dbReference type="Proteomes" id="UP001180020">
    <property type="component" value="Unassembled WGS sequence"/>
</dbReference>
<reference evidence="3" key="2">
    <citation type="submission" date="2023-06" db="EMBL/GenBank/DDBJ databases">
        <authorList>
            <person name="Ma L."/>
            <person name="Liu K.-W."/>
            <person name="Li Z."/>
            <person name="Hsiao Y.-Y."/>
            <person name="Qi Y."/>
            <person name="Fu T."/>
            <person name="Tang G."/>
            <person name="Zhang D."/>
            <person name="Sun W.-H."/>
            <person name="Liu D.-K."/>
            <person name="Li Y."/>
            <person name="Chen G.-Z."/>
            <person name="Liu X.-D."/>
            <person name="Liao X.-Y."/>
            <person name="Jiang Y.-T."/>
            <person name="Yu X."/>
            <person name="Hao Y."/>
            <person name="Huang J."/>
            <person name="Zhao X.-W."/>
            <person name="Ke S."/>
            <person name="Chen Y.-Y."/>
            <person name="Wu W.-L."/>
            <person name="Hsu J.-L."/>
            <person name="Lin Y.-F."/>
            <person name="Huang M.-D."/>
            <person name="Li C.-Y."/>
            <person name="Huang L."/>
            <person name="Wang Z.-W."/>
            <person name="Zhao X."/>
            <person name="Zhong W.-Y."/>
            <person name="Peng D.-H."/>
            <person name="Ahmad S."/>
            <person name="Lan S."/>
            <person name="Zhang J.-S."/>
            <person name="Tsai W.-C."/>
            <person name="Van De Peer Y."/>
            <person name="Liu Z.-J."/>
        </authorList>
    </citation>
    <scope>NUCLEOTIDE SEQUENCE</scope>
    <source>
        <strain evidence="3">CP</strain>
        <tissue evidence="3">Leaves</tissue>
    </source>
</reference>